<dbReference type="RefSeq" id="YP_002049488.1">
    <property type="nucleotide sequence ID" value="NC_011087.1"/>
</dbReference>
<evidence type="ECO:0008006" key="3">
    <source>
        <dbReference type="Google" id="ProtNLM"/>
    </source>
</evidence>
<dbReference type="EMBL" id="CP000815">
    <property type="protein sequence ID" value="ACB43278.1"/>
    <property type="molecule type" value="Genomic_DNA"/>
</dbReference>
<protein>
    <recommendedName>
        <fullName evidence="3">AsmA-like C-terminal domain-containing protein</fullName>
    </recommendedName>
</protein>
<sequence>MRIKIISKLHKFRFILEITSILLSFPLVILGVDLFTRKIFEDYKAKVEMEIENQLERPMTIGVYKGFSPWTLNLDSLMIGTGSEDKSTISVKNLELMMVPIGNIYSNRLRLNIRCKRVESFLRRNRKGDYLILRPSKEKMIPHLDLNLIFIEPTTFHIYPSIINFFLEAKTRIRFDKSFLKIKVELDLLKNGHVTLFGKGYWKPFDMSLRIGIDDLQLFSLKLLNKNTASYAPYGKLSGDIYTTSHRKKISCIGNLNLENFKIKSNSGKTLYNKFLKLFCHNNILQIERSDWQYGKWSIIISGQFLLYRWFQIFLVIKDEGTNYYIIGKLYGSLNQVRLQISAVVKNFVDPLIMNPLHFQVDIFANVKDKLKNAFFQIHLAGKDIQLKASGSLFPHLNLETKLFQLETTSWERLSIAKDLLGFKYSLQGNVTVTGAWNQPTLYINLAQLKNPLLDNWEISWKWNNKQLELMNFRSPGVILKMETIPVFIGSNGLVLGDVKVRVDIHNYYLHRIDALTNLYYKNLK</sequence>
<gene>
    <name evidence="2" type="ordered locus">PCC_0868</name>
</gene>
<name>B1X5Q9_PAUCH</name>
<feature type="transmembrane region" description="Helical" evidence="1">
    <location>
        <begin position="12"/>
        <end position="32"/>
    </location>
</feature>
<reference evidence="2" key="1">
    <citation type="submission" date="2007-08" db="EMBL/GenBank/DDBJ databases">
        <authorList>
            <person name="Gloeckner G."/>
            <person name="Nowack E."/>
            <person name="Melkonian M."/>
        </authorList>
    </citation>
    <scope>NUCLEOTIDE SEQUENCE</scope>
</reference>
<dbReference type="AlphaFoldDB" id="B1X5Q9"/>
<keyword evidence="1" id="KW-1133">Transmembrane helix</keyword>
<organism evidence="2">
    <name type="scientific">Paulinella chromatophora</name>
    <dbReference type="NCBI Taxonomy" id="39717"/>
    <lineage>
        <taxon>Eukaryota</taxon>
        <taxon>Sar</taxon>
        <taxon>Rhizaria</taxon>
        <taxon>Cercozoa</taxon>
        <taxon>Imbricatea</taxon>
        <taxon>Silicofilosea</taxon>
        <taxon>Euglyphida</taxon>
        <taxon>Paulinellidae</taxon>
        <taxon>Paulinella</taxon>
    </lineage>
</organism>
<keyword evidence="2" id="KW-0934">Plastid</keyword>
<dbReference type="GeneID" id="6481925"/>
<reference evidence="2" key="2">
    <citation type="journal article" date="2008" name="Curr. Biol.">
        <title>Chromatophore genome sequence of Paulinella sheds light on acquisition of photosynthesis by eukaryotes.</title>
        <authorList>
            <person name="Nowack E.C.M."/>
            <person name="Melkonian M."/>
            <person name="Gloeckner G."/>
        </authorList>
    </citation>
    <scope>NUCLEOTIDE SEQUENCE [LARGE SCALE GENOMIC DNA]</scope>
</reference>
<evidence type="ECO:0000313" key="2">
    <source>
        <dbReference type="EMBL" id="ACB43278.1"/>
    </source>
</evidence>
<keyword evidence="1" id="KW-0812">Transmembrane</keyword>
<proteinExistence type="predicted"/>
<geneLocation type="organellar chromatophore" evidence="2"/>
<evidence type="ECO:0000256" key="1">
    <source>
        <dbReference type="SAM" id="Phobius"/>
    </source>
</evidence>
<keyword evidence="1" id="KW-0472">Membrane</keyword>
<accession>B1X5Q9</accession>